<evidence type="ECO:0000313" key="2">
    <source>
        <dbReference type="Proteomes" id="UP000315540"/>
    </source>
</evidence>
<sequence>MNTNEKKEMFIEITELSEIIKATDLRATMKWCEDYNLPIIPVGNKKMTYRFLAEAALDNRIIQVLKKLHPSNWKNLYNLYKDNDLFGYQIATQNESAEPLTLETRTTKKNQPVSKYAQLLAKD</sequence>
<reference evidence="1 2" key="1">
    <citation type="submission" date="2019-06" db="EMBL/GenBank/DDBJ databases">
        <authorList>
            <person name="Meng X."/>
        </authorList>
    </citation>
    <scope>NUCLEOTIDE SEQUENCE [LARGE SCALE GENOMIC DNA]</scope>
    <source>
        <strain evidence="1 2">M625</strain>
    </source>
</reference>
<protein>
    <submittedName>
        <fullName evidence="1">Uncharacterized protein</fullName>
    </submittedName>
</protein>
<dbReference type="RefSeq" id="WP_140591508.1">
    <property type="nucleotide sequence ID" value="NZ_VFWZ01000002.1"/>
</dbReference>
<accession>A0A504JKU3</accession>
<proteinExistence type="predicted"/>
<evidence type="ECO:0000313" key="1">
    <source>
        <dbReference type="EMBL" id="TPN87171.1"/>
    </source>
</evidence>
<name>A0A504JKU3_9FLAO</name>
<dbReference type="EMBL" id="VFWZ01000002">
    <property type="protein sequence ID" value="TPN87171.1"/>
    <property type="molecule type" value="Genomic_DNA"/>
</dbReference>
<dbReference type="AlphaFoldDB" id="A0A504JKU3"/>
<gene>
    <name evidence="1" type="ORF">FHK87_06155</name>
</gene>
<organism evidence="1 2">
    <name type="scientific">Aquimarina algicola</name>
    <dbReference type="NCBI Taxonomy" id="2589995"/>
    <lineage>
        <taxon>Bacteria</taxon>
        <taxon>Pseudomonadati</taxon>
        <taxon>Bacteroidota</taxon>
        <taxon>Flavobacteriia</taxon>
        <taxon>Flavobacteriales</taxon>
        <taxon>Flavobacteriaceae</taxon>
        <taxon>Aquimarina</taxon>
    </lineage>
</organism>
<dbReference type="Proteomes" id="UP000315540">
    <property type="component" value="Unassembled WGS sequence"/>
</dbReference>
<dbReference type="OrthoDB" id="1164877at2"/>
<keyword evidence="2" id="KW-1185">Reference proteome</keyword>
<comment type="caution">
    <text evidence="1">The sequence shown here is derived from an EMBL/GenBank/DDBJ whole genome shotgun (WGS) entry which is preliminary data.</text>
</comment>